<dbReference type="PROSITE" id="PS51257">
    <property type="entry name" value="PROKAR_LIPOPROTEIN"/>
    <property type="match status" value="1"/>
</dbReference>
<organism evidence="2 3">
    <name type="scientific">Actinomadura soli</name>
    <dbReference type="NCBI Taxonomy" id="2508997"/>
    <lineage>
        <taxon>Bacteria</taxon>
        <taxon>Bacillati</taxon>
        <taxon>Actinomycetota</taxon>
        <taxon>Actinomycetes</taxon>
        <taxon>Streptosporangiales</taxon>
        <taxon>Thermomonosporaceae</taxon>
        <taxon>Actinomadura</taxon>
    </lineage>
</organism>
<feature type="region of interest" description="Disordered" evidence="1">
    <location>
        <begin position="359"/>
        <end position="378"/>
    </location>
</feature>
<evidence type="ECO:0000256" key="1">
    <source>
        <dbReference type="SAM" id="MobiDB-lite"/>
    </source>
</evidence>
<proteinExistence type="predicted"/>
<feature type="compositionally biased region" description="Polar residues" evidence="1">
    <location>
        <begin position="97"/>
        <end position="107"/>
    </location>
</feature>
<dbReference type="InterPro" id="IPR011047">
    <property type="entry name" value="Quinoprotein_ADH-like_sf"/>
</dbReference>
<feature type="region of interest" description="Disordered" evidence="1">
    <location>
        <begin position="59"/>
        <end position="115"/>
    </location>
</feature>
<dbReference type="Pfam" id="PF09826">
    <property type="entry name" value="Beta_propel"/>
    <property type="match status" value="1"/>
</dbReference>
<accession>A0A5C4J960</accession>
<evidence type="ECO:0000313" key="2">
    <source>
        <dbReference type="EMBL" id="TMQ97118.1"/>
    </source>
</evidence>
<dbReference type="Proteomes" id="UP000309174">
    <property type="component" value="Unassembled WGS sequence"/>
</dbReference>
<gene>
    <name evidence="2" type="ORF">ETD83_20585</name>
</gene>
<dbReference type="OrthoDB" id="9778998at2"/>
<sequence length="653" mass="69105">MRGRSFVSATTVLVLAGATGCSGSSGSQDPPVPAPPMRLVAYDGCDALLDGLRRATADKVGPYGLTDGPPMLALPEGDTALRKGPQSAEAPDGAQGSPPQHSTTNSHEAAADEPDLVKTDGRRIVTLAGGELHVIDPATRKVAHTLDIPGPRGLGPDGEGQMLLSGDRVLVMTQRSMMIPFERPPAPGMEGSSKPVLPDEPVRPTPTTRLTLVDISGAPKVVGTMTTEAGYMDARQSGSTVRVVMQSRPRIDFPTRDGRSDGGRGEDEAVEANRAAVMKAPLDAWLPSFQVDGGNGGAAKKYRPPCDQVSRPASYAGSSMLSVLTFDLAQGLGDPQAIAVTAEGSTVYGNGKSLYVTGTPPQPYIPMPRRSSAKPPEQRTDVYKFDVGGKGRPRYVASGSVKGDLLNQYSMSEHDGNLRLATTTSRFDPGNRSSQSSVYVLAQNGARLDEVGRVDGLGKGERIYSVRFIGPAAYVVTFRQVDPLYVLDLADPRRPRRTGELKIPGYSAYLHPVGDGRLLGVGQDADETGRRLGLQVSLFDVRSGPRRLDAYRLPEANAAAEFEPHAFLYWPATGLTVIPATGARSGGGEALVLKVEGDEVRRMGTVTHPKDDGYGRSIQRSLIVGDTLWTISDAGARATDAATLKASGWLPFG</sequence>
<evidence type="ECO:0008006" key="4">
    <source>
        <dbReference type="Google" id="ProtNLM"/>
    </source>
</evidence>
<protein>
    <recommendedName>
        <fullName evidence="4">Beta propeller domain-containing protein</fullName>
    </recommendedName>
</protein>
<dbReference type="EMBL" id="VCKW01000103">
    <property type="protein sequence ID" value="TMQ97118.1"/>
    <property type="molecule type" value="Genomic_DNA"/>
</dbReference>
<feature type="region of interest" description="Disordered" evidence="1">
    <location>
        <begin position="181"/>
        <end position="207"/>
    </location>
</feature>
<dbReference type="InterPro" id="IPR019198">
    <property type="entry name" value="Beta_propeller_containing"/>
</dbReference>
<name>A0A5C4J960_9ACTN</name>
<keyword evidence="3" id="KW-1185">Reference proteome</keyword>
<dbReference type="AlphaFoldDB" id="A0A5C4J960"/>
<evidence type="ECO:0000313" key="3">
    <source>
        <dbReference type="Proteomes" id="UP000309174"/>
    </source>
</evidence>
<dbReference type="SUPFAM" id="SSF50998">
    <property type="entry name" value="Quinoprotein alcohol dehydrogenase-like"/>
    <property type="match status" value="1"/>
</dbReference>
<reference evidence="2 3" key="1">
    <citation type="submission" date="2019-05" db="EMBL/GenBank/DDBJ databases">
        <title>Draft genome sequence of Actinomadura sp. 14C53.</title>
        <authorList>
            <person name="Saricaoglu S."/>
            <person name="Isik K."/>
        </authorList>
    </citation>
    <scope>NUCLEOTIDE SEQUENCE [LARGE SCALE GENOMIC DNA]</scope>
    <source>
        <strain evidence="2 3">14C53</strain>
    </source>
</reference>
<comment type="caution">
    <text evidence="2">The sequence shown here is derived from an EMBL/GenBank/DDBJ whole genome shotgun (WGS) entry which is preliminary data.</text>
</comment>